<keyword evidence="1" id="KW-0732">Signal</keyword>
<proteinExistence type="predicted"/>
<protein>
    <recommendedName>
        <fullName evidence="4">Lipoprotein</fullName>
    </recommendedName>
</protein>
<reference evidence="2" key="1">
    <citation type="submission" date="2011-01" db="EMBL/GenBank/DDBJ databases">
        <authorList>
            <person name="Muzny D."/>
            <person name="Qin X."/>
            <person name="Buhay C."/>
            <person name="Dugan-Rocha S."/>
            <person name="Ding Y."/>
            <person name="Chen G."/>
            <person name="Hawes A."/>
            <person name="Holder M."/>
            <person name="Jhangiani S."/>
            <person name="Johnson A."/>
            <person name="Khan Z."/>
            <person name="Li Z."/>
            <person name="Liu W."/>
            <person name="Liu X."/>
            <person name="Perez L."/>
            <person name="Shen H."/>
            <person name="Wang Q."/>
            <person name="Watt J."/>
            <person name="Xi L."/>
            <person name="Xin Y."/>
            <person name="Zhou J."/>
            <person name="Deng J."/>
            <person name="Jiang H."/>
            <person name="Liu Y."/>
            <person name="Qu J."/>
            <person name="Song X.-Z."/>
            <person name="Zhang L."/>
            <person name="Villasana D."/>
            <person name="Johnson A."/>
            <person name="Liu J."/>
            <person name="Liyanage D."/>
            <person name="Lorensuhewa L."/>
            <person name="Robinson T."/>
            <person name="Song A."/>
            <person name="Song B.-B."/>
            <person name="Dinh H."/>
            <person name="Thornton R."/>
            <person name="Coyle M."/>
            <person name="Francisco L."/>
            <person name="Jackson L."/>
            <person name="Javaid M."/>
            <person name="Korchina V."/>
            <person name="Kovar C."/>
            <person name="Mata R."/>
            <person name="Mathew T."/>
            <person name="Ngo R."/>
            <person name="Nguyen L."/>
            <person name="Nguyen N."/>
            <person name="Okwuonu G."/>
            <person name="Ongeri F."/>
            <person name="Pham C."/>
            <person name="Simmons D."/>
            <person name="Wilczek-Boney K."/>
            <person name="Hale W."/>
            <person name="Jakkamsetti A."/>
            <person name="Pham P."/>
            <person name="Ruth R."/>
            <person name="San Lucas F."/>
            <person name="Warren J."/>
            <person name="Zhang J."/>
            <person name="Zhao Z."/>
            <person name="Zhou C."/>
            <person name="Zhu D."/>
            <person name="Lee S."/>
            <person name="Bess C."/>
            <person name="Blankenburg K."/>
            <person name="Forbes L."/>
            <person name="Fu Q."/>
            <person name="Gubbala S."/>
            <person name="Hirani K."/>
            <person name="Jayaseelan J.C."/>
            <person name="Lara F."/>
            <person name="Munidasa M."/>
            <person name="Palculict T."/>
            <person name="Patil S."/>
            <person name="Pu L.-L."/>
            <person name="Saada N."/>
            <person name="Tang L."/>
            <person name="Weissenberger G."/>
            <person name="Zhu Y."/>
            <person name="Hemphill L."/>
            <person name="Shang Y."/>
            <person name="Youmans B."/>
            <person name="Ayvaz T."/>
            <person name="Ross M."/>
            <person name="Santibanez J."/>
            <person name="Aqrawi P."/>
            <person name="Gross S."/>
            <person name="Joshi V."/>
            <person name="Fowler G."/>
            <person name="Nazareth L."/>
            <person name="Reid J."/>
            <person name="Worley K."/>
            <person name="Petrosino J."/>
            <person name="Highlander S."/>
            <person name="Gibbs R."/>
        </authorList>
    </citation>
    <scope>NUCLEOTIDE SEQUENCE [LARGE SCALE GENOMIC DNA]</scope>
    <source>
        <strain evidence="2">ATCC 33269</strain>
    </source>
</reference>
<feature type="signal peptide" evidence="1">
    <location>
        <begin position="1"/>
        <end position="18"/>
    </location>
</feature>
<name>E7RPE0_9BACT</name>
<dbReference type="AlphaFoldDB" id="E7RPE0"/>
<dbReference type="EMBL" id="AEPE02000003">
    <property type="protein sequence ID" value="EFZ37583.1"/>
    <property type="molecule type" value="Genomic_DNA"/>
</dbReference>
<gene>
    <name evidence="2" type="ORF">HMPREF0663_11041</name>
</gene>
<accession>E7RPE0</accession>
<dbReference type="Proteomes" id="UP000005580">
    <property type="component" value="Unassembled WGS sequence"/>
</dbReference>
<keyword evidence="3" id="KW-1185">Reference proteome</keyword>
<dbReference type="RefSeq" id="WP_004368272.1">
    <property type="nucleotide sequence ID" value="NZ_GL833116.1"/>
</dbReference>
<evidence type="ECO:0000313" key="3">
    <source>
        <dbReference type="Proteomes" id="UP000005580"/>
    </source>
</evidence>
<sequence>MRKLFIPLLLLAMLCAFACGSRTDNGKQNAEQVHEIVIDTIAADDSLPDDVIEGAGCIYYRTKGRFVNEEPQTDVIFNAGYPYAAMKINGELQIMKLIRCNDNFSVTVFKNKKYTVVVRVSKEKAWGGEDSSGALQEGTITVTDRKGAKKKIKFYGYCGC</sequence>
<evidence type="ECO:0000313" key="2">
    <source>
        <dbReference type="EMBL" id="EFZ37583.1"/>
    </source>
</evidence>
<feature type="chain" id="PRO_5003221448" description="Lipoprotein" evidence="1">
    <location>
        <begin position="19"/>
        <end position="160"/>
    </location>
</feature>
<evidence type="ECO:0000256" key="1">
    <source>
        <dbReference type="SAM" id="SignalP"/>
    </source>
</evidence>
<organism evidence="2 3">
    <name type="scientific">Hoylesella oralis ATCC 33269</name>
    <dbReference type="NCBI Taxonomy" id="873533"/>
    <lineage>
        <taxon>Bacteria</taxon>
        <taxon>Pseudomonadati</taxon>
        <taxon>Bacteroidota</taxon>
        <taxon>Bacteroidia</taxon>
        <taxon>Bacteroidales</taxon>
        <taxon>Prevotellaceae</taxon>
        <taxon>Hoylesella</taxon>
    </lineage>
</organism>
<dbReference type="HOGENOM" id="CLU_1650600_0_0_10"/>
<comment type="caution">
    <text evidence="2">The sequence shown here is derived from an EMBL/GenBank/DDBJ whole genome shotgun (WGS) entry which is preliminary data.</text>
</comment>
<evidence type="ECO:0008006" key="4">
    <source>
        <dbReference type="Google" id="ProtNLM"/>
    </source>
</evidence>